<dbReference type="InterPro" id="IPR057326">
    <property type="entry name" value="KR_dom"/>
</dbReference>
<feature type="active site" description="Proton donor; for dehydratase activity" evidence="8">
    <location>
        <position position="2151"/>
    </location>
</feature>
<evidence type="ECO:0000259" key="10">
    <source>
        <dbReference type="PROSITE" id="PS50075"/>
    </source>
</evidence>
<dbReference type="SUPFAM" id="SSF51735">
    <property type="entry name" value="NAD(P)-binding Rossmann-fold domains"/>
    <property type="match status" value="3"/>
</dbReference>
<dbReference type="Pfam" id="PF00698">
    <property type="entry name" value="Acyl_transf_1"/>
    <property type="match status" value="2"/>
</dbReference>
<dbReference type="InterPro" id="IPR036736">
    <property type="entry name" value="ACP-like_sf"/>
</dbReference>
<evidence type="ECO:0000256" key="2">
    <source>
        <dbReference type="ARBA" id="ARBA00022450"/>
    </source>
</evidence>
<dbReference type="SMART" id="SM00826">
    <property type="entry name" value="PKS_DH"/>
    <property type="match status" value="1"/>
</dbReference>
<feature type="region of interest" description="C-terminal hotdog fold" evidence="8">
    <location>
        <begin position="2092"/>
        <end position="2226"/>
    </location>
</feature>
<dbReference type="Pfam" id="PF21089">
    <property type="entry name" value="PKS_DH_N"/>
    <property type="match status" value="1"/>
</dbReference>
<dbReference type="PROSITE" id="PS50075">
    <property type="entry name" value="CARRIER"/>
    <property type="match status" value="2"/>
</dbReference>
<dbReference type="InterPro" id="IPR016039">
    <property type="entry name" value="Thiolase-like"/>
</dbReference>
<keyword evidence="4" id="KW-0808">Transferase</keyword>
<dbReference type="CDD" id="cd00833">
    <property type="entry name" value="PKS"/>
    <property type="match status" value="2"/>
</dbReference>
<dbReference type="InterPro" id="IPR049551">
    <property type="entry name" value="PKS_DH_C"/>
</dbReference>
<dbReference type="PANTHER" id="PTHR43775">
    <property type="entry name" value="FATTY ACID SYNTHASE"/>
    <property type="match status" value="1"/>
</dbReference>
<dbReference type="Pfam" id="PF00109">
    <property type="entry name" value="ketoacyl-synt"/>
    <property type="match status" value="2"/>
</dbReference>
<organism evidence="13 14">
    <name type="scientific">Streptomyces graminofaciens</name>
    <dbReference type="NCBI Taxonomy" id="68212"/>
    <lineage>
        <taxon>Bacteria</taxon>
        <taxon>Bacillati</taxon>
        <taxon>Actinomycetota</taxon>
        <taxon>Actinomycetes</taxon>
        <taxon>Kitasatosporales</taxon>
        <taxon>Streptomycetaceae</taxon>
        <taxon>Streptomyces</taxon>
    </lineage>
</organism>
<dbReference type="InterPro" id="IPR036291">
    <property type="entry name" value="NAD(P)-bd_dom_sf"/>
</dbReference>
<keyword evidence="3" id="KW-0597">Phosphoprotein</keyword>
<evidence type="ECO:0000259" key="11">
    <source>
        <dbReference type="PROSITE" id="PS52004"/>
    </source>
</evidence>
<evidence type="ECO:0000313" key="14">
    <source>
        <dbReference type="Proteomes" id="UP001321542"/>
    </source>
</evidence>
<dbReference type="CDD" id="cd08956">
    <property type="entry name" value="KR_3_FAS_SDR_x"/>
    <property type="match status" value="1"/>
</dbReference>
<reference evidence="13 14" key="2">
    <citation type="journal article" date="2023" name="ChemBioChem">
        <title>Acyltransferase Domain Exchange between Two Independent Type I Polyketide Synthases in the Same Producer Strain of Macrolide Antibiotics.</title>
        <authorList>
            <person name="Kudo F."/>
            <person name="Kishikawa K."/>
            <person name="Tsuboi K."/>
            <person name="Kido T."/>
            <person name="Usui T."/>
            <person name="Hashimoto J."/>
            <person name="Shin-Ya K."/>
            <person name="Miyanaga A."/>
            <person name="Eguchi T."/>
        </authorList>
    </citation>
    <scope>NUCLEOTIDE SEQUENCE [LARGE SCALE GENOMIC DNA]</scope>
    <source>
        <strain evidence="13 14">A-8890</strain>
    </source>
</reference>
<feature type="domain" description="PKS/mFAS DH" evidence="12">
    <location>
        <begin position="1956"/>
        <end position="2226"/>
    </location>
</feature>
<dbReference type="Gene3D" id="3.40.50.720">
    <property type="entry name" value="NAD(P)-binding Rossmann-like Domain"/>
    <property type="match status" value="1"/>
</dbReference>
<dbReference type="Gene3D" id="3.10.129.110">
    <property type="entry name" value="Polyketide synthase dehydratase"/>
    <property type="match status" value="1"/>
</dbReference>
<protein>
    <recommendedName>
        <fullName evidence="15">Polyketide synthase</fullName>
    </recommendedName>
</protein>
<evidence type="ECO:0000256" key="5">
    <source>
        <dbReference type="ARBA" id="ARBA00023194"/>
    </source>
</evidence>
<proteinExistence type="predicted"/>
<evidence type="ECO:0000256" key="3">
    <source>
        <dbReference type="ARBA" id="ARBA00022553"/>
    </source>
</evidence>
<feature type="domain" description="Ketosynthase family 3 (KS3)" evidence="11">
    <location>
        <begin position="1039"/>
        <end position="1463"/>
    </location>
</feature>
<keyword evidence="5" id="KW-0045">Antibiotic biosynthesis</keyword>
<dbReference type="SMART" id="SM00827">
    <property type="entry name" value="PKS_AT"/>
    <property type="match status" value="2"/>
</dbReference>
<dbReference type="InterPro" id="IPR006162">
    <property type="entry name" value="Ppantetheine_attach_site"/>
</dbReference>
<dbReference type="SUPFAM" id="SSF52151">
    <property type="entry name" value="FabD/lysophospholipase-like"/>
    <property type="match status" value="2"/>
</dbReference>
<evidence type="ECO:0000256" key="6">
    <source>
        <dbReference type="ARBA" id="ARBA00023268"/>
    </source>
</evidence>
<dbReference type="SUPFAM" id="SSF53901">
    <property type="entry name" value="Thiolase-like"/>
    <property type="match status" value="2"/>
</dbReference>
<dbReference type="InterPro" id="IPR049900">
    <property type="entry name" value="PKS_mFAS_DH"/>
</dbReference>
<evidence type="ECO:0000313" key="13">
    <source>
        <dbReference type="EMBL" id="BBC31256.1"/>
    </source>
</evidence>
<dbReference type="InterPro" id="IPR020841">
    <property type="entry name" value="PKS_Beta-ketoAc_synthase_dom"/>
</dbReference>
<name>A0ABM7F5S5_9ACTN</name>
<dbReference type="PROSITE" id="PS00606">
    <property type="entry name" value="KS3_1"/>
    <property type="match status" value="1"/>
</dbReference>
<dbReference type="InterPro" id="IPR018201">
    <property type="entry name" value="Ketoacyl_synth_AS"/>
</dbReference>
<dbReference type="Pfam" id="PF02801">
    <property type="entry name" value="Ketoacyl-synt_C"/>
    <property type="match status" value="2"/>
</dbReference>
<dbReference type="SUPFAM" id="SSF47336">
    <property type="entry name" value="ACP-like"/>
    <property type="match status" value="2"/>
</dbReference>
<dbReference type="InterPro" id="IPR020807">
    <property type="entry name" value="PKS_DH"/>
</dbReference>
<keyword evidence="6" id="KW-0511">Multifunctional enzyme</keyword>
<dbReference type="SMART" id="SM00825">
    <property type="entry name" value="PKS_KS"/>
    <property type="match status" value="2"/>
</dbReference>
<sequence length="3176" mass="332764">MADSKNPAEVPTGTTAAEAAADAVGTTAAEAPTPAGEPSAPDGRTTAREPIAADEPIAVVGMSCRLPGAADPDGYWRLLAEGRDAVTEAPEDRWPAGTAAGYRKGGFIGSIEDVAAFDADFFDIPPYEAAATDPQQRLTLELAWQALEHARIVPAALRSTATGVFVGANTDDYAALHGRLGPETSGSYGLTGTQRGIIANRVSYLLGLRGPSLTVDTGQSSSLVAVHAACESLRRGETEVALAGGVNLNLLPETTDTIARFGALSPDGRCHTFDSRANGYVRGEGGAFVVLKPLSRALADGDPVLSVILGGAVNNDGGGEALTVPSAIAQADVVRGALTQAGVRPEQVQYVELHGTGTPVGDPIEAAALGAALGSGRTEDARLLVGSAKTNIGHLEGAAGVAGLLKVVLSIVHRRIAPSLHFAEPHPDIPLEDLGLRMALETQEWPATGQDRLIAGVSSFGMGGTNCHLVLAEPPALPEETAEPAAATDAPWVLTARSAAALRGQAAALAAHLDTYPKTSPADVAASLTRTRAEFEQRAVILPGDDQTAALRALAADEPHATVLTGTASATGRTTLLFPGQGSEWQGMARELLATSPVFAARIADCAEALAPFTDHSLLDVLTGAPGAPGLDRLDVVQPALWAVMVSLAEVWRSYGVEPDLVIGHSQGEIAAATVTGALTLPDAARVVALRARAVARLGGRGGGMMQVAADRDTVADLLAALTPDVSIAVAGGPRATVVSGPVESLTALADVLDEAGHRTKLLPIDYASHSAAVEELRAEILDALAPIRPLSTPTPFVSTVTGELLDTAELDAEYWYRNLREPVEFGRAVETALGHGARLFVECSPHPLLLDAVEETAERTAERVVAVGTLRRDEGTTARLTHSLAEAYVNGVPVHREDLSGPTDTRLVDLPTYAFQRRRHWLTDTESAEAAGSAPEAKSVRQLLHIIGDIVSGVGGTAVSDGGVEPGRPFKELGLDSLGTLELRRRLSAATGLSLPTSLTYAFPTPQRLAEHLHERMTAEARPVAAAPVRPAPVVADEDPVVIVGMACRYPGGVTSPEDLWRVVAENVDGTSEFPVNRGWNMDVLFAGDGSGTSYVRRGGFLHDADEFDGPFFGISPREALAMDPQQRLLLETSWEAMERAGIDPAGLRGSDTGVFTGLMAGDYGPRMDKPVAGTDGHLMTGSQSSVASGRIAYTFGFNGPALSVDTACSSSLVALHLAAEALKRGECSLALAGGVTLMSRPGTFVEFSRQKGLSPDGRCKPFSAAADGTAFAEGAGMLVVERLSDARRNGHPVLGVVRGSAVNQDGASNGLTAPNGPAQEMVIRRALEVAGLASADVDVVEAHGTGTQLGDPLEAEALIATYGQERPTDRPLLIGSVKSNIGHTQAASGVAGVIKMVMAMRHGHLPAILHLTEPTPHVDWSEGSVVPLTEARPWPETDRPRRAAVSSFGISGTNAHAVIEEPPVFEDTLADGEPQADARQRVPQTRQGASEVLEGTSAARPLGWALTAHTEAALRGQADRLHAFVSGDTAVRPVDVAYSLARTRSRFDHRVLVLGRTRDELLAGLAAVRDGAQDGQGITTGKARPAAQTAFLFTGQGGQRPGMGRELYDAFPVFASAFDETCAALDAHLDRPLREVMWAAADTPEADLLNETQYTQPALFAYQVAAFRLLGALGVTPDEIAGHSVGEIAAAHVSGVWNLADAARMITARGRLMQTLEARGAMVAVGASYEEVLPSLAGKEGLVGVGAVNGPESVVLSGEEETCLALAAHWAEQGRRTKRLTVSHAFHSPLMEPMLADFEKVLGELAFHEPESAHVNDLLGTDVTADWGQPAYWLEQVRRPVMFRSVIAELESRRITAYLEVGPRAVLAAMAQECLTQGGATVTALHRRDRAENDALLAALAEAFTAGVPVDWAALADGGTRVDLPTYAFDKRRSWVTDQVAGDVTAAGLRSTEHPMLRALLDLADGDGAVATGRLSLTDLPWLADHRMGGRLIVPGTAVLDLVLDVADQVGRSRVDELMFEAPLVLPEEGDLHLQVVVTGENGDDSRSVRVYSRPDGTEEWTRNASATVSEAAAPATAFDWATSWPPADATPVDFDAAYDQLAETGYDYGPAFRAVRQVWRRDDAIFAEIALADGIGVEGHGVHPILLDAALHPYVIGSESAELRLPFAFQGVTLAATGATALRVRLTLDGPDGLNIEAADGAGRPVLSAEQLRVRAVPADFATAAASTTSQLYRINWEKFPAAARPDTATWATVGAPIPGLVGFDSLDDLTAAVDADRFDHVIVRCGAGSVRENANDVLALAQRWLTEERLVDARLVLVTRGAVATGLESSPPDPAQAAAWGLVRTAQSENPDRFVLVDLDASAGEPNENDLLEAVATGEPQLALRDGTPRVPRLTRDAGTAVLPDPVVTAWRMQPTGSGSLDGLALVPYEEAERPLAAGEVRVAVRAAGLNFRDVMITLGRMEHSAGLGWELAGEVLEVGPEVTGLAVGDRVAGAVPGNAFAPLAVVDRRDLAHIPANWSYVEAASVPLAYLTAYYALVDLAGLKAGESILIHAAAGGVGMAAVQVARHLGAEVFGTASLGKWDTLREQGLDDDHIANSRDLDFENRVLKVTDGRGVDVVLDSLSGEFVDASLRTLAAGGRFVEMGKTDIRDADEVAARHPGVHYQAFDLHDAGPDRRGEMLAEVLRLFGEGVLAPLPVTTWDVRQAPDALRYLSQARHVGKVVLTLPRAADPEGTVMITGATGTLGRLVARHLVTEHGARHLLLVGRRGAAAEGMPELAAELEELGASVTLAACDVADRDAVAAMLADIPAEHPLTSVMHAAGVLSDGILGQLSPERMDKVLRPKTDAALVLDELTADLDLENFVLFSSISGVIGNAGQGNYAAANAALDALAVRRARGGRAAVSIAWGLWASESAMTASLSEADKARLAGGGTLSLAADEGLALLDAALRGAEPAVVASQWDVAALRARANGGAELPAPLRGLVKARRRAAATATTASAGTDTGLAQRLAGMTEDTARQTVVDVVRTHVSGALGYDADAAVDMERPFSDLGFDSLTSVELRNRLSAATGLRLPTTVVFDHPTVTAMAEHVYGKLRAEATTQVPTESSLDEVERVLRSAAGRADAKDGLVRILRQTLADLDGGPADETADGTEEDAFDSDEDLFAFIDQQG</sequence>
<dbReference type="InterPro" id="IPR016036">
    <property type="entry name" value="Malonyl_transacylase_ACP-bd"/>
</dbReference>
<feature type="domain" description="Carrier" evidence="10">
    <location>
        <begin position="3025"/>
        <end position="3100"/>
    </location>
</feature>
<dbReference type="SMART" id="SM01294">
    <property type="entry name" value="PKS_PP_betabranch"/>
    <property type="match status" value="1"/>
</dbReference>
<keyword evidence="7" id="KW-0012">Acyltransferase</keyword>
<dbReference type="Pfam" id="PF13602">
    <property type="entry name" value="ADH_zinc_N_2"/>
    <property type="match status" value="1"/>
</dbReference>
<reference evidence="13 14" key="1">
    <citation type="journal article" date="2010" name="ChemBioChem">
        <title>Cloning and characterization of the biosynthetic gene cluster of 16-membered macrolide antibiotic FD-891: involvement of a dual functional cytochrome P450 monooxygenase catalyzing epoxidation and hydroxylation.</title>
        <authorList>
            <person name="Kudo F."/>
            <person name="Motegi A."/>
            <person name="Mizoue K."/>
            <person name="Eguchi T."/>
        </authorList>
    </citation>
    <scope>NUCLEOTIDE SEQUENCE [LARGE SCALE GENOMIC DNA]</scope>
    <source>
        <strain evidence="13 14">A-8890</strain>
    </source>
</reference>
<dbReference type="Gene3D" id="1.10.1200.10">
    <property type="entry name" value="ACP-like"/>
    <property type="match status" value="2"/>
</dbReference>
<dbReference type="InterPro" id="IPR050091">
    <property type="entry name" value="PKS_NRPS_Biosynth_Enz"/>
</dbReference>
<dbReference type="Pfam" id="PF08240">
    <property type="entry name" value="ADH_N"/>
    <property type="match status" value="1"/>
</dbReference>
<dbReference type="InterPro" id="IPR014043">
    <property type="entry name" value="Acyl_transferase_dom"/>
</dbReference>
<dbReference type="SMART" id="SM00823">
    <property type="entry name" value="PKS_PP"/>
    <property type="match status" value="2"/>
</dbReference>
<dbReference type="Pfam" id="PF00550">
    <property type="entry name" value="PP-binding"/>
    <property type="match status" value="2"/>
</dbReference>
<feature type="domain" description="Ketosynthase family 3 (KS3)" evidence="11">
    <location>
        <begin position="54"/>
        <end position="473"/>
    </location>
</feature>
<dbReference type="Gene3D" id="3.40.50.11460">
    <property type="match status" value="1"/>
</dbReference>
<evidence type="ECO:0000256" key="1">
    <source>
        <dbReference type="ARBA" id="ARBA00004792"/>
    </source>
</evidence>
<evidence type="ECO:0000256" key="9">
    <source>
        <dbReference type="SAM" id="MobiDB-lite"/>
    </source>
</evidence>
<dbReference type="Pfam" id="PF14765">
    <property type="entry name" value="PS-DH"/>
    <property type="match status" value="1"/>
</dbReference>
<dbReference type="InterPro" id="IPR013154">
    <property type="entry name" value="ADH-like_N"/>
</dbReference>
<feature type="domain" description="Carrier" evidence="10">
    <location>
        <begin position="939"/>
        <end position="1018"/>
    </location>
</feature>
<dbReference type="SUPFAM" id="SSF55048">
    <property type="entry name" value="Probable ACP-binding domain of malonyl-CoA ACP transacylase"/>
    <property type="match status" value="2"/>
</dbReference>
<dbReference type="InterPro" id="IPR009081">
    <property type="entry name" value="PP-bd_ACP"/>
</dbReference>
<dbReference type="InterPro" id="IPR011032">
    <property type="entry name" value="GroES-like_sf"/>
</dbReference>
<dbReference type="CDD" id="cd05195">
    <property type="entry name" value="enoyl_red"/>
    <property type="match status" value="1"/>
</dbReference>
<dbReference type="Pfam" id="PF22953">
    <property type="entry name" value="SpnB_Rossmann"/>
    <property type="match status" value="1"/>
</dbReference>
<dbReference type="InterPro" id="IPR049552">
    <property type="entry name" value="PKS_DH_N"/>
</dbReference>
<gene>
    <name evidence="13" type="ORF">SGFS_025500</name>
</gene>
<dbReference type="Pfam" id="PF08659">
    <property type="entry name" value="KR"/>
    <property type="match status" value="1"/>
</dbReference>
<feature type="region of interest" description="N-terminal hotdog fold" evidence="8">
    <location>
        <begin position="1956"/>
        <end position="2078"/>
    </location>
</feature>
<dbReference type="InterPro" id="IPR001227">
    <property type="entry name" value="Ac_transferase_dom_sf"/>
</dbReference>
<comment type="pathway">
    <text evidence="1">Antibiotic biosynthesis.</text>
</comment>
<dbReference type="PROSITE" id="PS00012">
    <property type="entry name" value="PHOSPHOPANTETHEINE"/>
    <property type="match status" value="2"/>
</dbReference>
<dbReference type="Gene3D" id="3.40.366.10">
    <property type="entry name" value="Malonyl-Coenzyme A Acyl Carrier Protein, domain 2"/>
    <property type="match status" value="2"/>
</dbReference>
<dbReference type="Gene3D" id="3.30.70.3290">
    <property type="match status" value="2"/>
</dbReference>
<feature type="region of interest" description="Disordered" evidence="9">
    <location>
        <begin position="1"/>
        <end position="53"/>
    </location>
</feature>
<evidence type="ECO:0000256" key="4">
    <source>
        <dbReference type="ARBA" id="ARBA00022679"/>
    </source>
</evidence>
<feature type="active site" description="Proton acceptor; for dehydratase activity" evidence="8">
    <location>
        <position position="1988"/>
    </location>
</feature>
<dbReference type="Pfam" id="PF16197">
    <property type="entry name" value="KAsynt_C_assoc"/>
    <property type="match status" value="2"/>
</dbReference>
<dbReference type="SMART" id="SM00829">
    <property type="entry name" value="PKS_ER"/>
    <property type="match status" value="1"/>
</dbReference>
<dbReference type="InterPro" id="IPR016035">
    <property type="entry name" value="Acyl_Trfase/lysoPLipase"/>
</dbReference>
<dbReference type="PROSITE" id="PS52004">
    <property type="entry name" value="KS3_2"/>
    <property type="match status" value="2"/>
</dbReference>
<dbReference type="InterPro" id="IPR020806">
    <property type="entry name" value="PKS_PP-bd"/>
</dbReference>
<evidence type="ECO:0000256" key="8">
    <source>
        <dbReference type="PROSITE-ProRule" id="PRU01363"/>
    </source>
</evidence>
<feature type="compositionally biased region" description="Low complexity" evidence="9">
    <location>
        <begin position="7"/>
        <end position="41"/>
    </location>
</feature>
<dbReference type="InterPro" id="IPR020843">
    <property type="entry name" value="ER"/>
</dbReference>
<dbReference type="SUPFAM" id="SSF50129">
    <property type="entry name" value="GroES-like"/>
    <property type="match status" value="1"/>
</dbReference>
<keyword evidence="14" id="KW-1185">Reference proteome</keyword>
<dbReference type="InterPro" id="IPR014031">
    <property type="entry name" value="Ketoacyl_synth_C"/>
</dbReference>
<dbReference type="InterPro" id="IPR042104">
    <property type="entry name" value="PKS_dehydratase_sf"/>
</dbReference>
<accession>A0ABM7F5S5</accession>
<dbReference type="Proteomes" id="UP001321542">
    <property type="component" value="Chromosome"/>
</dbReference>
<dbReference type="PROSITE" id="PS52019">
    <property type="entry name" value="PKS_MFAS_DH"/>
    <property type="match status" value="1"/>
</dbReference>
<dbReference type="InterPro" id="IPR032821">
    <property type="entry name" value="PKS_assoc"/>
</dbReference>
<dbReference type="RefSeq" id="WP_286249919.1">
    <property type="nucleotide sequence ID" value="NZ_AP018448.1"/>
</dbReference>
<evidence type="ECO:0000259" key="12">
    <source>
        <dbReference type="PROSITE" id="PS52019"/>
    </source>
</evidence>
<dbReference type="EMBL" id="AP018448">
    <property type="protein sequence ID" value="BBC31256.1"/>
    <property type="molecule type" value="Genomic_DNA"/>
</dbReference>
<dbReference type="InterPro" id="IPR013968">
    <property type="entry name" value="PKS_KR"/>
</dbReference>
<dbReference type="Gene3D" id="3.90.180.10">
    <property type="entry name" value="Medium-chain alcohol dehydrogenases, catalytic domain"/>
    <property type="match status" value="1"/>
</dbReference>
<dbReference type="InterPro" id="IPR002364">
    <property type="entry name" value="Quin_OxRdtase/zeta-crystal_CS"/>
</dbReference>
<dbReference type="PANTHER" id="PTHR43775:SF51">
    <property type="entry name" value="INACTIVE PHENOLPHTHIOCEROL SYNTHESIS POLYKETIDE SYNTHASE TYPE I PKS1-RELATED"/>
    <property type="match status" value="1"/>
</dbReference>
<keyword evidence="2" id="KW-0596">Phosphopantetheine</keyword>
<dbReference type="Gene3D" id="3.40.47.10">
    <property type="match status" value="2"/>
</dbReference>
<dbReference type="InterPro" id="IPR055123">
    <property type="entry name" value="SpnB-like_Rossmann"/>
</dbReference>
<dbReference type="SMART" id="SM00822">
    <property type="entry name" value="PKS_KR"/>
    <property type="match status" value="1"/>
</dbReference>
<evidence type="ECO:0000256" key="7">
    <source>
        <dbReference type="ARBA" id="ARBA00023315"/>
    </source>
</evidence>
<dbReference type="PROSITE" id="PS01162">
    <property type="entry name" value="QOR_ZETA_CRYSTAL"/>
    <property type="match status" value="1"/>
</dbReference>
<dbReference type="InterPro" id="IPR014030">
    <property type="entry name" value="Ketoacyl_synth_N"/>
</dbReference>
<evidence type="ECO:0008006" key="15">
    <source>
        <dbReference type="Google" id="ProtNLM"/>
    </source>
</evidence>